<dbReference type="HOGENOM" id="CLU_2635839_0_0_11"/>
<comment type="caution">
    <text evidence="1">The sequence shown here is derived from an EMBL/GenBank/DDBJ whole genome shotgun (WGS) entry which is preliminary data.</text>
</comment>
<reference evidence="1 2" key="1">
    <citation type="submission" date="2013-08" db="EMBL/GenBank/DDBJ databases">
        <authorList>
            <person name="Weinstock G."/>
            <person name="Sodergren E."/>
            <person name="Wylie T."/>
            <person name="Fulton L."/>
            <person name="Fulton R."/>
            <person name="Fronick C."/>
            <person name="O'Laughlin M."/>
            <person name="Godfrey J."/>
            <person name="Miner T."/>
            <person name="Herter B."/>
            <person name="Appelbaum E."/>
            <person name="Cordes M."/>
            <person name="Lek S."/>
            <person name="Wollam A."/>
            <person name="Pepin K.H."/>
            <person name="Palsikar V.B."/>
            <person name="Mitreva M."/>
            <person name="Wilson R.K."/>
        </authorList>
    </citation>
    <scope>NUCLEOTIDE SEQUENCE [LARGE SCALE GENOMIC DNA]</scope>
    <source>
        <strain evidence="1 2">F0184</strain>
    </source>
</reference>
<accession>U7V2Z7</accession>
<gene>
    <name evidence="1" type="ORF">HMPREF0742_01924</name>
</gene>
<name>U7V2Z7_9MICC</name>
<organism evidence="1 2">
    <name type="scientific">Rothia aeria F0184</name>
    <dbReference type="NCBI Taxonomy" id="888019"/>
    <lineage>
        <taxon>Bacteria</taxon>
        <taxon>Bacillati</taxon>
        <taxon>Actinomycetota</taxon>
        <taxon>Actinomycetes</taxon>
        <taxon>Micrococcales</taxon>
        <taxon>Micrococcaceae</taxon>
        <taxon>Rothia</taxon>
    </lineage>
</organism>
<evidence type="ECO:0000313" key="1">
    <source>
        <dbReference type="EMBL" id="ERT65534.1"/>
    </source>
</evidence>
<evidence type="ECO:0000313" key="2">
    <source>
        <dbReference type="Proteomes" id="UP000017174"/>
    </source>
</evidence>
<proteinExistence type="predicted"/>
<dbReference type="AlphaFoldDB" id="U7V2Z7"/>
<protein>
    <submittedName>
        <fullName evidence="1">Uncharacterized protein</fullName>
    </submittedName>
</protein>
<dbReference type="Proteomes" id="UP000017174">
    <property type="component" value="Unassembled WGS sequence"/>
</dbReference>
<dbReference type="EMBL" id="AXZG01000053">
    <property type="protein sequence ID" value="ERT65534.1"/>
    <property type="molecule type" value="Genomic_DNA"/>
</dbReference>
<sequence length="77" mass="8782">MLCPKNRGLHARPVYLVWPARHRRNSPVVCDKAYLPVATAPTVVSWYRKSHLHAVRSAKKVTFGYGLGRNPILFRLS</sequence>